<comment type="caution">
    <text evidence="8">The sequence shown here is derived from an EMBL/GenBank/DDBJ whole genome shotgun (WGS) entry which is preliminary data.</text>
</comment>
<feature type="transmembrane region" description="Helical" evidence="7">
    <location>
        <begin position="83"/>
        <end position="106"/>
    </location>
</feature>
<dbReference type="SUPFAM" id="SSF103441">
    <property type="entry name" value="PetM subunit of the cytochrome b6f complex"/>
    <property type="match status" value="1"/>
</dbReference>
<evidence type="ECO:0000313" key="9">
    <source>
        <dbReference type="Proteomes" id="UP000007264"/>
    </source>
</evidence>
<dbReference type="Pfam" id="PF08041">
    <property type="entry name" value="PetM"/>
    <property type="match status" value="1"/>
</dbReference>
<proteinExistence type="predicted"/>
<dbReference type="EMBL" id="AGSI01000002">
    <property type="protein sequence ID" value="EIE26658.1"/>
    <property type="molecule type" value="Genomic_DNA"/>
</dbReference>
<protein>
    <submittedName>
        <fullName evidence="8">Uncharacterized protein</fullName>
    </submittedName>
</protein>
<evidence type="ECO:0000256" key="1">
    <source>
        <dbReference type="ARBA" id="ARBA00004167"/>
    </source>
</evidence>
<dbReference type="AlphaFoldDB" id="I0Z7N9"/>
<evidence type="ECO:0000256" key="3">
    <source>
        <dbReference type="ARBA" id="ARBA00022692"/>
    </source>
</evidence>
<keyword evidence="6 7" id="KW-0472">Membrane</keyword>
<sequence>MATTMSAAITSSSACVCTAKTSRRPVRASLGHAAGLRPQGAPLRSLQSTLVAQPRAKQTQTLRQNVKTAAAMEIYQVADELSYISGVAGVCFAITLVGLAVGFVLLRVEALTEEGKL</sequence>
<dbReference type="GO" id="GO:0009512">
    <property type="term" value="C:cytochrome b6f complex"/>
    <property type="evidence" value="ECO:0007669"/>
    <property type="project" value="InterPro"/>
</dbReference>
<dbReference type="RefSeq" id="XP_005651202.1">
    <property type="nucleotide sequence ID" value="XM_005651145.1"/>
</dbReference>
<dbReference type="GO" id="GO:0016020">
    <property type="term" value="C:membrane"/>
    <property type="evidence" value="ECO:0007669"/>
    <property type="project" value="UniProtKB-SubCell"/>
</dbReference>
<keyword evidence="3 7" id="KW-0812">Transmembrane</keyword>
<dbReference type="KEGG" id="csl:COCSUDRAFT_64596"/>
<evidence type="ECO:0000313" key="8">
    <source>
        <dbReference type="EMBL" id="EIE26658.1"/>
    </source>
</evidence>
<organism evidence="8 9">
    <name type="scientific">Coccomyxa subellipsoidea (strain C-169)</name>
    <name type="common">Green microalga</name>
    <dbReference type="NCBI Taxonomy" id="574566"/>
    <lineage>
        <taxon>Eukaryota</taxon>
        <taxon>Viridiplantae</taxon>
        <taxon>Chlorophyta</taxon>
        <taxon>core chlorophytes</taxon>
        <taxon>Trebouxiophyceae</taxon>
        <taxon>Trebouxiophyceae incertae sedis</taxon>
        <taxon>Coccomyxaceae</taxon>
        <taxon>Coccomyxa</taxon>
        <taxon>Coccomyxa subellipsoidea</taxon>
    </lineage>
</organism>
<reference evidence="8 9" key="1">
    <citation type="journal article" date="2012" name="Genome Biol.">
        <title>The genome of the polar eukaryotic microalga coccomyxa subellipsoidea reveals traits of cold adaptation.</title>
        <authorList>
            <person name="Blanc G."/>
            <person name="Agarkova I."/>
            <person name="Grimwood J."/>
            <person name="Kuo A."/>
            <person name="Brueggeman A."/>
            <person name="Dunigan D."/>
            <person name="Gurnon J."/>
            <person name="Ladunga I."/>
            <person name="Lindquist E."/>
            <person name="Lucas S."/>
            <person name="Pangilinan J."/>
            <person name="Proschold T."/>
            <person name="Salamov A."/>
            <person name="Schmutz J."/>
            <person name="Weeks D."/>
            <person name="Yamada T."/>
            <person name="Claverie J.M."/>
            <person name="Grigoriev I."/>
            <person name="Van Etten J."/>
            <person name="Lomsadze A."/>
            <person name="Borodovsky M."/>
        </authorList>
    </citation>
    <scope>NUCLEOTIDE SEQUENCE [LARGE SCALE GENOMIC DNA]</scope>
    <source>
        <strain evidence="8 9">C-169</strain>
    </source>
</reference>
<dbReference type="STRING" id="574566.I0Z7N9"/>
<accession>I0Z7N9</accession>
<dbReference type="InterPro" id="IPR012595">
    <property type="entry name" value="PetM_cyt_b6/f_cplx_su7"/>
</dbReference>
<keyword evidence="4" id="KW-0249">Electron transport</keyword>
<keyword evidence="9" id="KW-1185">Reference proteome</keyword>
<dbReference type="OrthoDB" id="1926597at2759"/>
<name>I0Z7N9_COCSC</name>
<dbReference type="GeneID" id="17044668"/>
<comment type="subcellular location">
    <subcellularLocation>
        <location evidence="1">Membrane</location>
        <topology evidence="1">Single-pass membrane protein</topology>
    </subcellularLocation>
</comment>
<evidence type="ECO:0000256" key="6">
    <source>
        <dbReference type="ARBA" id="ARBA00023136"/>
    </source>
</evidence>
<evidence type="ECO:0000256" key="4">
    <source>
        <dbReference type="ARBA" id="ARBA00022982"/>
    </source>
</evidence>
<evidence type="ECO:0000256" key="5">
    <source>
        <dbReference type="ARBA" id="ARBA00022989"/>
    </source>
</evidence>
<evidence type="ECO:0000256" key="7">
    <source>
        <dbReference type="SAM" id="Phobius"/>
    </source>
</evidence>
<evidence type="ECO:0000256" key="2">
    <source>
        <dbReference type="ARBA" id="ARBA00022448"/>
    </source>
</evidence>
<dbReference type="Proteomes" id="UP000007264">
    <property type="component" value="Unassembled WGS sequence"/>
</dbReference>
<keyword evidence="2" id="KW-0813">Transport</keyword>
<gene>
    <name evidence="8" type="ORF">COCSUDRAFT_64596</name>
</gene>
<keyword evidence="5 7" id="KW-1133">Transmembrane helix</keyword>